<sequence>MKKPLVIIGSGHAGYTLARAFRQHDTTTPVVVLTEDGGEYYPKPQLSHGFGHQASVEQLVQNSATGMAAELKIMVRPHTRVSAIDFAAQKVSAGEAQIPYSNLVLAVGAEPFVPPIDGDGAQDILTLNNLEQYRRYLDKLNQSERVLVIGGGLIGTEIAHDISLYKQVTLVDPGTRLLERLVPEVVSQRLHSAIGSVTLHLGTEVKQVNRAARGYLVTLAGGETLAVDAVVCAAGLKPRLGLATGLKTGRGIVVDAYLRTSAPHVYALGDCAEIEGQILPFLQPITLSANALAKTLAGDLTAVRFGPLPVAVKTPRYPIQLAGVTQGNTLDWQISEGEDGLTALAHHGNQLVGYVTTGTRNGFSLLPQLVRR</sequence>
<keyword evidence="7" id="KW-0560">Oxidoreductase</keyword>
<evidence type="ECO:0000256" key="5">
    <source>
        <dbReference type="ARBA" id="ARBA00022630"/>
    </source>
</evidence>
<accession>A0ABV7ARI3</accession>
<reference evidence="12" key="1">
    <citation type="journal article" date="2019" name="Int. J. Syst. Evol. Microbiol.">
        <title>The Global Catalogue of Microorganisms (GCM) 10K type strain sequencing project: providing services to taxonomists for standard genome sequencing and annotation.</title>
        <authorList>
            <consortium name="The Broad Institute Genomics Platform"/>
            <consortium name="The Broad Institute Genome Sequencing Center for Infectious Disease"/>
            <person name="Wu L."/>
            <person name="Ma J."/>
        </authorList>
    </citation>
    <scope>NUCLEOTIDE SEQUENCE [LARGE SCALE GENOMIC DNA]</scope>
    <source>
        <strain evidence="12">KCTC 62195</strain>
    </source>
</reference>
<dbReference type="PANTHER" id="PTHR43429">
    <property type="entry name" value="PYRIDINE NUCLEOTIDE-DISULFIDE OXIDOREDUCTASE DOMAIN-CONTAINING"/>
    <property type="match status" value="1"/>
</dbReference>
<gene>
    <name evidence="11" type="ORF">ACFOJE_05440</name>
</gene>
<dbReference type="Pfam" id="PF07992">
    <property type="entry name" value="Pyr_redox_2"/>
    <property type="match status" value="1"/>
</dbReference>
<dbReference type="SUPFAM" id="SSF51905">
    <property type="entry name" value="FAD/NAD(P)-binding domain"/>
    <property type="match status" value="1"/>
</dbReference>
<feature type="domain" description="Rubredoxin binding" evidence="10">
    <location>
        <begin position="302"/>
        <end position="360"/>
    </location>
</feature>
<dbReference type="PRINTS" id="PR00368">
    <property type="entry name" value="FADPNR"/>
</dbReference>
<dbReference type="InterPro" id="IPR050260">
    <property type="entry name" value="FAD-bd_OxRdtase"/>
</dbReference>
<dbReference type="PRINTS" id="PR00469">
    <property type="entry name" value="PNDRDTASEII"/>
</dbReference>
<dbReference type="InterPro" id="IPR023753">
    <property type="entry name" value="FAD/NAD-binding_dom"/>
</dbReference>
<keyword evidence="8" id="KW-0520">NAD</keyword>
<protein>
    <submittedName>
        <fullName evidence="11">FAD-dependent oxidoreductase</fullName>
    </submittedName>
</protein>
<dbReference type="Gene3D" id="3.30.390.120">
    <property type="match status" value="1"/>
</dbReference>
<keyword evidence="6" id="KW-0274">FAD</keyword>
<dbReference type="InterPro" id="IPR041364">
    <property type="entry name" value="Rbx-bd"/>
</dbReference>
<comment type="subcellular location">
    <subcellularLocation>
        <location evidence="2">Cytoplasm</location>
    </subcellularLocation>
</comment>
<name>A0ABV7ARI3_9GAMM</name>
<dbReference type="RefSeq" id="WP_377813272.1">
    <property type="nucleotide sequence ID" value="NZ_JBHRSJ010000010.1"/>
</dbReference>
<dbReference type="Proteomes" id="UP001595457">
    <property type="component" value="Unassembled WGS sequence"/>
</dbReference>
<evidence type="ECO:0000256" key="8">
    <source>
        <dbReference type="ARBA" id="ARBA00023027"/>
    </source>
</evidence>
<comment type="cofactor">
    <cofactor evidence="1">
        <name>FAD</name>
        <dbReference type="ChEBI" id="CHEBI:57692"/>
    </cofactor>
</comment>
<dbReference type="EMBL" id="JBHRSJ010000010">
    <property type="protein sequence ID" value="MFC2971658.1"/>
    <property type="molecule type" value="Genomic_DNA"/>
</dbReference>
<evidence type="ECO:0000256" key="4">
    <source>
        <dbReference type="ARBA" id="ARBA00022490"/>
    </source>
</evidence>
<keyword evidence="5" id="KW-0285">Flavoprotein</keyword>
<comment type="similarity">
    <text evidence="3">Belongs to the FAD-dependent oxidoreductase family.</text>
</comment>
<dbReference type="Pfam" id="PF18113">
    <property type="entry name" value="Rbx_binding"/>
    <property type="match status" value="1"/>
</dbReference>
<evidence type="ECO:0000256" key="6">
    <source>
        <dbReference type="ARBA" id="ARBA00022827"/>
    </source>
</evidence>
<evidence type="ECO:0000256" key="7">
    <source>
        <dbReference type="ARBA" id="ARBA00023002"/>
    </source>
</evidence>
<evidence type="ECO:0000256" key="2">
    <source>
        <dbReference type="ARBA" id="ARBA00004496"/>
    </source>
</evidence>
<evidence type="ECO:0000259" key="10">
    <source>
        <dbReference type="Pfam" id="PF18113"/>
    </source>
</evidence>
<evidence type="ECO:0000256" key="3">
    <source>
        <dbReference type="ARBA" id="ARBA00006442"/>
    </source>
</evidence>
<evidence type="ECO:0000313" key="11">
    <source>
        <dbReference type="EMBL" id="MFC2971658.1"/>
    </source>
</evidence>
<dbReference type="PANTHER" id="PTHR43429:SF3">
    <property type="entry name" value="NITRITE REDUCTASE [NAD(P)H]"/>
    <property type="match status" value="1"/>
</dbReference>
<evidence type="ECO:0000259" key="9">
    <source>
        <dbReference type="Pfam" id="PF07992"/>
    </source>
</evidence>
<keyword evidence="4" id="KW-0963">Cytoplasm</keyword>
<dbReference type="Gene3D" id="3.50.50.60">
    <property type="entry name" value="FAD/NAD(P)-binding domain"/>
    <property type="match status" value="2"/>
</dbReference>
<evidence type="ECO:0000256" key="1">
    <source>
        <dbReference type="ARBA" id="ARBA00001974"/>
    </source>
</evidence>
<dbReference type="InterPro" id="IPR036188">
    <property type="entry name" value="FAD/NAD-bd_sf"/>
</dbReference>
<evidence type="ECO:0000313" key="12">
    <source>
        <dbReference type="Proteomes" id="UP001595457"/>
    </source>
</evidence>
<feature type="domain" description="FAD/NAD(P)-binding" evidence="9">
    <location>
        <begin position="5"/>
        <end position="272"/>
    </location>
</feature>
<organism evidence="11 12">
    <name type="scientific">Azotobacter bryophylli</name>
    <dbReference type="NCBI Taxonomy" id="1986537"/>
    <lineage>
        <taxon>Bacteria</taxon>
        <taxon>Pseudomonadati</taxon>
        <taxon>Pseudomonadota</taxon>
        <taxon>Gammaproteobacteria</taxon>
        <taxon>Pseudomonadales</taxon>
        <taxon>Pseudomonadaceae</taxon>
        <taxon>Azotobacter</taxon>
    </lineage>
</organism>
<keyword evidence="12" id="KW-1185">Reference proteome</keyword>
<proteinExistence type="inferred from homology"/>
<comment type="caution">
    <text evidence="11">The sequence shown here is derived from an EMBL/GenBank/DDBJ whole genome shotgun (WGS) entry which is preliminary data.</text>
</comment>